<name>A0ABS2MLD7_9FIRM</name>
<evidence type="ECO:0000313" key="1">
    <source>
        <dbReference type="EMBL" id="MBM7549450.1"/>
    </source>
</evidence>
<gene>
    <name evidence="1" type="ORF">JOD41_000165</name>
    <name evidence="2" type="ORF">JOD41_001578</name>
</gene>
<keyword evidence="3" id="KW-1185">Reference proteome</keyword>
<accession>A0ABS2MLD7</accession>
<evidence type="ECO:0000313" key="2">
    <source>
        <dbReference type="EMBL" id="MBM7550836.1"/>
    </source>
</evidence>
<sequence length="37" mass="4153">MNEALSGLAKEAKTIRFEQSENQRLETLVGITRAYSP</sequence>
<dbReference type="EMBL" id="JAFBDH010000001">
    <property type="protein sequence ID" value="MBM7549450.1"/>
    <property type="molecule type" value="Genomic_DNA"/>
</dbReference>
<dbReference type="EMBL" id="JAFBDH010000008">
    <property type="protein sequence ID" value="MBM7550836.1"/>
    <property type="molecule type" value="Genomic_DNA"/>
</dbReference>
<organism evidence="2 3">
    <name type="scientific">Peptoniphilus gorbachii</name>
    <dbReference type="NCBI Taxonomy" id="411567"/>
    <lineage>
        <taxon>Bacteria</taxon>
        <taxon>Bacillati</taxon>
        <taxon>Bacillota</taxon>
        <taxon>Tissierellia</taxon>
        <taxon>Tissierellales</taxon>
        <taxon>Peptoniphilaceae</taxon>
        <taxon>Peptoniphilus</taxon>
    </lineage>
</organism>
<evidence type="ECO:0000313" key="3">
    <source>
        <dbReference type="Proteomes" id="UP000720595"/>
    </source>
</evidence>
<reference evidence="2 3" key="1">
    <citation type="submission" date="2021-01" db="EMBL/GenBank/DDBJ databases">
        <title>Genomic Encyclopedia of Type Strains, Phase IV (KMG-IV): sequencing the most valuable type-strain genomes for metagenomic binning, comparative biology and taxonomic classification.</title>
        <authorList>
            <person name="Goeker M."/>
        </authorList>
    </citation>
    <scope>NUCLEOTIDE SEQUENCE [LARGE SCALE GENOMIC DNA]</scope>
    <source>
        <strain evidence="2 3">DSM 21461</strain>
    </source>
</reference>
<protein>
    <submittedName>
        <fullName evidence="2">Uncharacterized protein</fullName>
    </submittedName>
</protein>
<dbReference type="Proteomes" id="UP000720595">
    <property type="component" value="Unassembled WGS sequence"/>
</dbReference>
<comment type="caution">
    <text evidence="2">The sequence shown here is derived from an EMBL/GenBank/DDBJ whole genome shotgun (WGS) entry which is preliminary data.</text>
</comment>
<proteinExistence type="predicted"/>